<evidence type="ECO:0000313" key="3">
    <source>
        <dbReference type="Proteomes" id="UP000799291"/>
    </source>
</evidence>
<dbReference type="AlphaFoldDB" id="A0A6G1IPU5"/>
<evidence type="ECO:0000256" key="1">
    <source>
        <dbReference type="SAM" id="MobiDB-lite"/>
    </source>
</evidence>
<feature type="region of interest" description="Disordered" evidence="1">
    <location>
        <begin position="1"/>
        <end position="22"/>
    </location>
</feature>
<accession>A0A6G1IPU5</accession>
<dbReference type="EMBL" id="MU005600">
    <property type="protein sequence ID" value="KAF2679899.1"/>
    <property type="molecule type" value="Genomic_DNA"/>
</dbReference>
<keyword evidence="3" id="KW-1185">Reference proteome</keyword>
<feature type="compositionally biased region" description="Basic residues" evidence="1">
    <location>
        <begin position="8"/>
        <end position="21"/>
    </location>
</feature>
<evidence type="ECO:0000313" key="2">
    <source>
        <dbReference type="EMBL" id="KAF2679899.1"/>
    </source>
</evidence>
<proteinExistence type="predicted"/>
<sequence length="81" mass="8717">MAASASASRRRRCERRRRGSPWRRATSIDLPLCRASSRFRLAAAATGSVAAVHAFMHEGRHALAASPASTTCLVVPVREAT</sequence>
<organism evidence="2 3">
    <name type="scientific">Lentithecium fluviatile CBS 122367</name>
    <dbReference type="NCBI Taxonomy" id="1168545"/>
    <lineage>
        <taxon>Eukaryota</taxon>
        <taxon>Fungi</taxon>
        <taxon>Dikarya</taxon>
        <taxon>Ascomycota</taxon>
        <taxon>Pezizomycotina</taxon>
        <taxon>Dothideomycetes</taxon>
        <taxon>Pleosporomycetidae</taxon>
        <taxon>Pleosporales</taxon>
        <taxon>Massarineae</taxon>
        <taxon>Lentitheciaceae</taxon>
        <taxon>Lentithecium</taxon>
    </lineage>
</organism>
<reference evidence="2" key="1">
    <citation type="journal article" date="2020" name="Stud. Mycol.">
        <title>101 Dothideomycetes genomes: a test case for predicting lifestyles and emergence of pathogens.</title>
        <authorList>
            <person name="Haridas S."/>
            <person name="Albert R."/>
            <person name="Binder M."/>
            <person name="Bloem J."/>
            <person name="Labutti K."/>
            <person name="Salamov A."/>
            <person name="Andreopoulos B."/>
            <person name="Baker S."/>
            <person name="Barry K."/>
            <person name="Bills G."/>
            <person name="Bluhm B."/>
            <person name="Cannon C."/>
            <person name="Castanera R."/>
            <person name="Culley D."/>
            <person name="Daum C."/>
            <person name="Ezra D."/>
            <person name="Gonzalez J."/>
            <person name="Henrissat B."/>
            <person name="Kuo A."/>
            <person name="Liang C."/>
            <person name="Lipzen A."/>
            <person name="Lutzoni F."/>
            <person name="Magnuson J."/>
            <person name="Mondo S."/>
            <person name="Nolan M."/>
            <person name="Ohm R."/>
            <person name="Pangilinan J."/>
            <person name="Park H.-J."/>
            <person name="Ramirez L."/>
            <person name="Alfaro M."/>
            <person name="Sun H."/>
            <person name="Tritt A."/>
            <person name="Yoshinaga Y."/>
            <person name="Zwiers L.-H."/>
            <person name="Turgeon B."/>
            <person name="Goodwin S."/>
            <person name="Spatafora J."/>
            <person name="Crous P."/>
            <person name="Grigoriev I."/>
        </authorList>
    </citation>
    <scope>NUCLEOTIDE SEQUENCE</scope>
    <source>
        <strain evidence="2">CBS 122367</strain>
    </source>
</reference>
<gene>
    <name evidence="2" type="ORF">K458DRAFT_421968</name>
</gene>
<dbReference type="Proteomes" id="UP000799291">
    <property type="component" value="Unassembled WGS sequence"/>
</dbReference>
<protein>
    <submittedName>
        <fullName evidence="2">Uncharacterized protein</fullName>
    </submittedName>
</protein>
<name>A0A6G1IPU5_9PLEO</name>